<evidence type="ECO:0000256" key="2">
    <source>
        <dbReference type="ARBA" id="ARBA00022741"/>
    </source>
</evidence>
<dbReference type="InterPro" id="IPR050611">
    <property type="entry name" value="ABCF"/>
</dbReference>
<evidence type="ECO:0000313" key="6">
    <source>
        <dbReference type="EMBL" id="KAK2196882.1"/>
    </source>
</evidence>
<dbReference type="PANTHER" id="PTHR19211:SF14">
    <property type="entry name" value="ATP-BINDING CASSETTE SUB-FAMILY F MEMBER 1"/>
    <property type="match status" value="1"/>
</dbReference>
<feature type="domain" description="ABC transporter" evidence="5">
    <location>
        <begin position="569"/>
        <end position="797"/>
    </location>
</feature>
<dbReference type="GO" id="GO:0005524">
    <property type="term" value="F:ATP binding"/>
    <property type="evidence" value="ECO:0007669"/>
    <property type="project" value="UniProtKB-KW"/>
</dbReference>
<dbReference type="KEGG" id="bdw:94336429"/>
<keyword evidence="1" id="KW-0677">Repeat</keyword>
<evidence type="ECO:0000259" key="5">
    <source>
        <dbReference type="PROSITE" id="PS50893"/>
    </source>
</evidence>
<dbReference type="InterPro" id="IPR003439">
    <property type="entry name" value="ABC_transporter-like_ATP-bd"/>
</dbReference>
<dbReference type="Pfam" id="PF00005">
    <property type="entry name" value="ABC_tran"/>
    <property type="match status" value="2"/>
</dbReference>
<accession>A0AAD9PL77</accession>
<organism evidence="6 7">
    <name type="scientific">Babesia duncani</name>
    <dbReference type="NCBI Taxonomy" id="323732"/>
    <lineage>
        <taxon>Eukaryota</taxon>
        <taxon>Sar</taxon>
        <taxon>Alveolata</taxon>
        <taxon>Apicomplexa</taxon>
        <taxon>Aconoidasida</taxon>
        <taxon>Piroplasmida</taxon>
        <taxon>Babesiidae</taxon>
        <taxon>Babesia</taxon>
    </lineage>
</organism>
<dbReference type="Proteomes" id="UP001214638">
    <property type="component" value="Unassembled WGS sequence"/>
</dbReference>
<evidence type="ECO:0000313" key="7">
    <source>
        <dbReference type="Proteomes" id="UP001214638"/>
    </source>
</evidence>
<comment type="caution">
    <text evidence="6">The sequence shown here is derived from an EMBL/GenBank/DDBJ whole genome shotgun (WGS) entry which is preliminary data.</text>
</comment>
<feature type="domain" description="ABC transporter" evidence="5">
    <location>
        <begin position="130"/>
        <end position="464"/>
    </location>
</feature>
<dbReference type="InterPro" id="IPR003593">
    <property type="entry name" value="AAA+_ATPase"/>
</dbReference>
<dbReference type="InterPro" id="IPR017871">
    <property type="entry name" value="ABC_transporter-like_CS"/>
</dbReference>
<dbReference type="InterPro" id="IPR027417">
    <property type="entry name" value="P-loop_NTPase"/>
</dbReference>
<dbReference type="Gene3D" id="3.40.50.300">
    <property type="entry name" value="P-loop containing nucleotide triphosphate hydrolases"/>
    <property type="match status" value="2"/>
</dbReference>
<reference evidence="6" key="1">
    <citation type="journal article" date="2023" name="Nat. Microbiol.">
        <title>Babesia duncani multi-omics identifies virulence factors and drug targets.</title>
        <authorList>
            <person name="Singh P."/>
            <person name="Lonardi S."/>
            <person name="Liang Q."/>
            <person name="Vydyam P."/>
            <person name="Khabirova E."/>
            <person name="Fang T."/>
            <person name="Gihaz S."/>
            <person name="Thekkiniath J."/>
            <person name="Munshi M."/>
            <person name="Abel S."/>
            <person name="Ciampossin L."/>
            <person name="Batugedara G."/>
            <person name="Gupta M."/>
            <person name="Lu X.M."/>
            <person name="Lenz T."/>
            <person name="Chakravarty S."/>
            <person name="Cornillot E."/>
            <person name="Hu Y."/>
            <person name="Ma W."/>
            <person name="Gonzalez L.M."/>
            <person name="Sanchez S."/>
            <person name="Estrada K."/>
            <person name="Sanchez-Flores A."/>
            <person name="Montero E."/>
            <person name="Harb O.S."/>
            <person name="Le Roch K.G."/>
            <person name="Mamoun C.B."/>
        </authorList>
    </citation>
    <scope>NUCLEOTIDE SEQUENCE</scope>
    <source>
        <strain evidence="6">WA1</strain>
    </source>
</reference>
<dbReference type="EMBL" id="JALLKP010000002">
    <property type="protein sequence ID" value="KAK2196882.1"/>
    <property type="molecule type" value="Genomic_DNA"/>
</dbReference>
<dbReference type="RefSeq" id="XP_067803724.1">
    <property type="nucleotide sequence ID" value="XM_067947160.1"/>
</dbReference>
<dbReference type="PANTHER" id="PTHR19211">
    <property type="entry name" value="ATP-BINDING TRANSPORT PROTEIN-RELATED"/>
    <property type="match status" value="1"/>
</dbReference>
<dbReference type="PROSITE" id="PS00211">
    <property type="entry name" value="ABC_TRANSPORTER_1"/>
    <property type="match status" value="1"/>
</dbReference>
<dbReference type="AlphaFoldDB" id="A0AAD9PL77"/>
<feature type="compositionally biased region" description="Basic residues" evidence="4">
    <location>
        <begin position="845"/>
        <end position="857"/>
    </location>
</feature>
<evidence type="ECO:0000256" key="1">
    <source>
        <dbReference type="ARBA" id="ARBA00022737"/>
    </source>
</evidence>
<keyword evidence="7" id="KW-1185">Reference proteome</keyword>
<proteinExistence type="predicted"/>
<dbReference type="SUPFAM" id="SSF52540">
    <property type="entry name" value="P-loop containing nucleoside triphosphate hydrolases"/>
    <property type="match status" value="2"/>
</dbReference>
<evidence type="ECO:0000256" key="4">
    <source>
        <dbReference type="SAM" id="MobiDB-lite"/>
    </source>
</evidence>
<dbReference type="SMART" id="SM00382">
    <property type="entry name" value="AAA"/>
    <property type="match status" value="2"/>
</dbReference>
<feature type="region of interest" description="Disordered" evidence="4">
    <location>
        <begin position="833"/>
        <end position="857"/>
    </location>
</feature>
<dbReference type="GeneID" id="94336429"/>
<dbReference type="PROSITE" id="PS50893">
    <property type="entry name" value="ABC_TRANSPORTER_2"/>
    <property type="match status" value="2"/>
</dbReference>
<keyword evidence="3" id="KW-0067">ATP-binding</keyword>
<dbReference type="GO" id="GO:0016887">
    <property type="term" value="F:ATP hydrolysis activity"/>
    <property type="evidence" value="ECO:0007669"/>
    <property type="project" value="InterPro"/>
</dbReference>
<keyword evidence="2" id="KW-0547">Nucleotide-binding</keyword>
<name>A0AAD9PL77_9APIC</name>
<protein>
    <submittedName>
        <fullName evidence="6">Bifunctional ABC transporter-like</fullName>
    </submittedName>
</protein>
<gene>
    <name evidence="6" type="ORF">BdWA1_002131</name>
</gene>
<evidence type="ECO:0000256" key="3">
    <source>
        <dbReference type="ARBA" id="ARBA00022840"/>
    </source>
</evidence>
<sequence>MPLFNLPLCWCWLFYFLATRHNLINVALLVLVWNISNDVGGIKYGGFNVKNRIGFIQHALNSQDVQRNRHIAILDLFNDFYIQEQANTPQDSIIDGNFVDRNLAQSVPTLNDNSFKVFENITSDIKGTLLKVSKASIWLGERVLFENAGFSVKAGECVGLVGNNGIGKSTLLDAIYQHITGIDPPTTLLSTTMNIMFRGRESGEIQTNNNEMFKFLNFLGQMSSDSIDNISFSELITSNEYQEYLENSNISPNYGTMGVAYMRQNYCDGLDVNAKVSELIENVHMNYQKMEQALEYVENNINVLNWFASDESHVNSSISKEMLSLLNNEAGDIRTRLQEVRIASQRLVKIFGLENALELTVGSLSGGYKVRVYLLLMFLHGPKLLLLDEPTNNLDAPSVAFLAKTLELLVRQNGLSVLLVSHDPKFLNLCDSIFHVIGDGSILPFTGNFDSFIVRGGEARTHRISKLSKLQANLRRLTKDYEESLKSTKSTNKAKRIILTQKQEQIDECKKSLESFKGLERTNYSKVYEDRLFKYQSEDSGSQVINVKRLLHSPLLKHGNFDPIAGSIIALETLTVQTKDGNRIFSGINLPIYPGERLVLLGNNGSGKSTLINLVRYMAGEMNSTGHLDVVGGKLNYPKSSRIVTGYYAQNCATLLECHDTVLQTTLASTNQGNIDDVCSYLSCFHLTDFLDSIVCDLSFGEKSRLLLALLFLKKSQLLLLDEPSNHLDLYMHSVLSTLLNEIYQGGLILATHDIALLESLRIHSFVYIYSHDRIFTFNGDFGRHYIDFIRSNEGNLLSFLESMQHLKRKSIMEHEATLPSITTAEEVSRNLKRGRRFGGGQSSNKKKIKNAKRWEM</sequence>